<dbReference type="RefSeq" id="WP_072966087.1">
    <property type="nucleotide sequence ID" value="NZ_FRAJ01000005.1"/>
</dbReference>
<feature type="domain" description="DUF7793" evidence="1">
    <location>
        <begin position="40"/>
        <end position="131"/>
    </location>
</feature>
<protein>
    <recommendedName>
        <fullName evidence="1">DUF7793 domain-containing protein</fullName>
    </recommendedName>
</protein>
<proteinExistence type="predicted"/>
<dbReference type="InterPro" id="IPR056695">
    <property type="entry name" value="DUF7793"/>
</dbReference>
<gene>
    <name evidence="2" type="ORF">SAMN02745883_00804</name>
</gene>
<reference evidence="2 3" key="1">
    <citation type="submission" date="2016-11" db="EMBL/GenBank/DDBJ databases">
        <authorList>
            <person name="Jaros S."/>
            <person name="Januszkiewicz K."/>
            <person name="Wedrychowicz H."/>
        </authorList>
    </citation>
    <scope>NUCLEOTIDE SEQUENCE [LARGE SCALE GENOMIC DNA]</scope>
    <source>
        <strain evidence="2 3">DSM 14501</strain>
    </source>
</reference>
<organism evidence="2 3">
    <name type="scientific">Caminicella sporogenes DSM 14501</name>
    <dbReference type="NCBI Taxonomy" id="1121266"/>
    <lineage>
        <taxon>Bacteria</taxon>
        <taxon>Bacillati</taxon>
        <taxon>Bacillota</taxon>
        <taxon>Clostridia</taxon>
        <taxon>Peptostreptococcales</taxon>
        <taxon>Caminicellaceae</taxon>
        <taxon>Caminicella</taxon>
    </lineage>
</organism>
<dbReference type="AlphaFoldDB" id="A0A1M6N5C1"/>
<dbReference type="EMBL" id="FRAJ01000005">
    <property type="protein sequence ID" value="SHJ90887.1"/>
    <property type="molecule type" value="Genomic_DNA"/>
</dbReference>
<dbReference type="STRING" id="1121266.SAMN02745883_00804"/>
<evidence type="ECO:0000259" key="1">
    <source>
        <dbReference type="Pfam" id="PF25056"/>
    </source>
</evidence>
<evidence type="ECO:0000313" key="2">
    <source>
        <dbReference type="EMBL" id="SHJ90887.1"/>
    </source>
</evidence>
<sequence>MEIKDIKGKYIIRLNPKRNLVYETCIGYWKPEDVERLHREYIKKIIPIFKGKQWAKCCDLKAYKTSMITQDIKKYANLWTKNGYVACAVIIDDSDIYKSVIELQMKLSVKNMPFKLKFFTNIKEADKWLKSEGF</sequence>
<name>A0A1M6N5C1_9FIRM</name>
<dbReference type="Pfam" id="PF25056">
    <property type="entry name" value="DUF7793"/>
    <property type="match status" value="1"/>
</dbReference>
<accession>A0A1M6N5C1</accession>
<evidence type="ECO:0000313" key="3">
    <source>
        <dbReference type="Proteomes" id="UP000184082"/>
    </source>
</evidence>
<keyword evidence="3" id="KW-1185">Reference proteome</keyword>
<dbReference type="Proteomes" id="UP000184082">
    <property type="component" value="Unassembled WGS sequence"/>
</dbReference>